<dbReference type="SUPFAM" id="SSF53756">
    <property type="entry name" value="UDP-Glycosyltransferase/glycogen phosphorylase"/>
    <property type="match status" value="1"/>
</dbReference>
<dbReference type="Gene3D" id="3.40.50.2000">
    <property type="entry name" value="Glycogen Phosphorylase B"/>
    <property type="match status" value="1"/>
</dbReference>
<organism evidence="1">
    <name type="scientific">Magnetospirillum gryphiswaldense</name>
    <dbReference type="NCBI Taxonomy" id="55518"/>
    <lineage>
        <taxon>Bacteria</taxon>
        <taxon>Pseudomonadati</taxon>
        <taxon>Pseudomonadota</taxon>
        <taxon>Alphaproteobacteria</taxon>
        <taxon>Rhodospirillales</taxon>
        <taxon>Rhodospirillaceae</taxon>
        <taxon>Magnetospirillum</taxon>
    </lineage>
</organism>
<dbReference type="PANTHER" id="PTHR38134">
    <property type="entry name" value="SLR1395 PROTEIN"/>
    <property type="match status" value="1"/>
</dbReference>
<dbReference type="AlphaFoldDB" id="A4TZJ7"/>
<reference evidence="1" key="1">
    <citation type="journal article" date="2007" name="J. Bacteriol.">
        <title>Comparative genome analysis of four magnetotactic bacteria reveals a complex set of group-specific genes implicated in magnetosome biomineralization and function.</title>
        <authorList>
            <person name="Richter M."/>
            <person name="Kube M."/>
            <person name="Bazylinski D.A."/>
            <person name="Lombardot T."/>
            <person name="Gloeckner F.O."/>
            <person name="Reinhardt R."/>
            <person name="Schueler D."/>
        </authorList>
    </citation>
    <scope>NUCLEOTIDE SEQUENCE</scope>
    <source>
        <strain evidence="1">MSR-1</strain>
    </source>
</reference>
<dbReference type="EMBL" id="CU459003">
    <property type="protein sequence ID" value="CAM76054.1"/>
    <property type="molecule type" value="Genomic_DNA"/>
</dbReference>
<evidence type="ECO:0008006" key="2">
    <source>
        <dbReference type="Google" id="ProtNLM"/>
    </source>
</evidence>
<evidence type="ECO:0000313" key="1">
    <source>
        <dbReference type="EMBL" id="CAM76054.1"/>
    </source>
</evidence>
<name>A4TZJ7_9PROT</name>
<accession>A4TZJ7</accession>
<dbReference type="InterPro" id="IPR053205">
    <property type="entry name" value="GHMP_kinase_L-arabinokinase"/>
</dbReference>
<dbReference type="RefSeq" id="WP_106001773.1">
    <property type="nucleotide sequence ID" value="NZ_CP027527.1"/>
</dbReference>
<dbReference type="PANTHER" id="PTHR38134:SF2">
    <property type="entry name" value="GALACTOKINASE"/>
    <property type="match status" value="1"/>
</dbReference>
<gene>
    <name evidence="1" type="ORF">MGR_2209</name>
</gene>
<protein>
    <recommendedName>
        <fullName evidence="2">Glycosyl transferase family 28 C-terminal domain-containing protein</fullName>
    </recommendedName>
</protein>
<sequence length="365" mass="40039">MSATPHLWLALSPHGYGHTAMTAPVIAEIQRRIPFLRLTIQTQVDPDFLRSRYRHFSHVDQIADFGFHMVSATGIDLEASAQGYLDLFNRFDAEVADNAARMALDRPHLVLSNVAFIPLAAAARLGIPALALSSLNWADMYAHYLGHRPEAPRVLEKLLSAYHGAQAFLRCTPGQVMSLTNQVQIGPIARIGQDRRAEMRRNLGLAGADRVGLIAFGGIGHDLDLTHWPAVPGWSWLVVADDVARPDMVHWRRSGLHFSDLIASVDVVVTKPGYGTFTEAAMVGTPVLYTSRPDWPESPHLDDWLARHTQALATQPDALLGDLAGLLQKLFSLPKQRVATPDGVAEAAEIIVAELERHCAIDICS</sequence>
<proteinExistence type="predicted"/>